<dbReference type="InterPro" id="IPR001128">
    <property type="entry name" value="Cyt_P450"/>
</dbReference>
<feature type="signal peptide" evidence="10">
    <location>
        <begin position="1"/>
        <end position="16"/>
    </location>
</feature>
<dbReference type="InterPro" id="IPR002401">
    <property type="entry name" value="Cyt_P450_E_grp-I"/>
</dbReference>
<keyword evidence="10" id="KW-0732">Signal</keyword>
<dbReference type="Proteomes" id="UP000813385">
    <property type="component" value="Unassembled WGS sequence"/>
</dbReference>
<keyword evidence="5 9" id="KW-0560">Oxidoreductase</keyword>
<dbReference type="AlphaFoldDB" id="A0A8K0X981"/>
<dbReference type="GO" id="GO:0005506">
    <property type="term" value="F:iron ion binding"/>
    <property type="evidence" value="ECO:0007669"/>
    <property type="project" value="InterPro"/>
</dbReference>
<dbReference type="GO" id="GO:0020037">
    <property type="term" value="F:heme binding"/>
    <property type="evidence" value="ECO:0007669"/>
    <property type="project" value="InterPro"/>
</dbReference>
<evidence type="ECO:0000256" key="3">
    <source>
        <dbReference type="ARBA" id="ARBA00022617"/>
    </source>
</evidence>
<evidence type="ECO:0000313" key="11">
    <source>
        <dbReference type="EMBL" id="KAH7376726.1"/>
    </source>
</evidence>
<dbReference type="GO" id="GO:0016705">
    <property type="term" value="F:oxidoreductase activity, acting on paired donors, with incorporation or reduction of molecular oxygen"/>
    <property type="evidence" value="ECO:0007669"/>
    <property type="project" value="InterPro"/>
</dbReference>
<keyword evidence="6 8" id="KW-0408">Iron</keyword>
<evidence type="ECO:0000256" key="6">
    <source>
        <dbReference type="ARBA" id="ARBA00023004"/>
    </source>
</evidence>
<feature type="binding site" description="axial binding residue" evidence="8">
    <location>
        <position position="446"/>
    </location>
    <ligand>
        <name>heme</name>
        <dbReference type="ChEBI" id="CHEBI:30413"/>
    </ligand>
    <ligandPart>
        <name>Fe</name>
        <dbReference type="ChEBI" id="CHEBI:18248"/>
    </ligandPart>
</feature>
<dbReference type="PANTHER" id="PTHR46300">
    <property type="entry name" value="P450, PUTATIVE (EUROFUNG)-RELATED-RELATED"/>
    <property type="match status" value="1"/>
</dbReference>
<gene>
    <name evidence="11" type="ORF">B0T11DRAFT_346861</name>
</gene>
<keyword evidence="3 8" id="KW-0349">Heme</keyword>
<feature type="chain" id="PRO_5035468244" evidence="10">
    <location>
        <begin position="17"/>
        <end position="534"/>
    </location>
</feature>
<dbReference type="PANTHER" id="PTHR46300:SF7">
    <property type="entry name" value="P450, PUTATIVE (EUROFUNG)-RELATED"/>
    <property type="match status" value="1"/>
</dbReference>
<evidence type="ECO:0000313" key="12">
    <source>
        <dbReference type="Proteomes" id="UP000813385"/>
    </source>
</evidence>
<dbReference type="EMBL" id="JAGPXD010000001">
    <property type="protein sequence ID" value="KAH7376726.1"/>
    <property type="molecule type" value="Genomic_DNA"/>
</dbReference>
<organism evidence="11 12">
    <name type="scientific">Plectosphaerella cucumerina</name>
    <dbReference type="NCBI Taxonomy" id="40658"/>
    <lineage>
        <taxon>Eukaryota</taxon>
        <taxon>Fungi</taxon>
        <taxon>Dikarya</taxon>
        <taxon>Ascomycota</taxon>
        <taxon>Pezizomycotina</taxon>
        <taxon>Sordariomycetes</taxon>
        <taxon>Hypocreomycetidae</taxon>
        <taxon>Glomerellales</taxon>
        <taxon>Plectosphaerellaceae</taxon>
        <taxon>Plectosphaerella</taxon>
    </lineage>
</organism>
<keyword evidence="12" id="KW-1185">Reference proteome</keyword>
<evidence type="ECO:0000256" key="9">
    <source>
        <dbReference type="RuleBase" id="RU000461"/>
    </source>
</evidence>
<dbReference type="Gene3D" id="1.10.630.10">
    <property type="entry name" value="Cytochrome P450"/>
    <property type="match status" value="1"/>
</dbReference>
<keyword evidence="4 8" id="KW-0479">Metal-binding</keyword>
<sequence>MLPLVWAMVAAAIAASFLVYQRRASRDANQLPLPPGPKPLPLLGNILDFPPSGAPEFLHWLKHKDAYGPLSSVSAAGVTLVLLHGRQAPHNILAGTHAAKTSGRPHMVFANDFVGFGRFIMPRGYDDMFRRGRKLLHQEVSSPAAVASFGGIQTAEARRLLVRALNDPGNWHQHCKTAIVAIILTVGYGYTVEPTKQDPLTTLNEDMINAFSIAATPMTWLPDIFPVLSRLPRNLPLPFLKAARRLRHNVDTAVFTPYRFVREQMAKGTERPSFVSNLIRKHLQNPEDLSSLSPGDESDIIFTAVSLYAGGGDAVAISLTAFTMAMAIYPEVQKKAQAEIDAVTGSDRLPTFEDRQRLPYLNALIKELSRWWPVSTLGVPHLADEDIEYEGYLIPKGTYILPGVWWMLHNPDAYPEPEVFEPARFLPPRNETDPTQDAFGYGRRACPGRMFAEANLFSAIAHTLAVFDIRKALDADGKEIDIEPKYRQGVLGYAEPFEVRVTPRSERYAELVRRFERENPLEQGDSVSLKMIWS</sequence>
<reference evidence="11" key="1">
    <citation type="journal article" date="2021" name="Nat. Commun.">
        <title>Genetic determinants of endophytism in the Arabidopsis root mycobiome.</title>
        <authorList>
            <person name="Mesny F."/>
            <person name="Miyauchi S."/>
            <person name="Thiergart T."/>
            <person name="Pickel B."/>
            <person name="Atanasova L."/>
            <person name="Karlsson M."/>
            <person name="Huettel B."/>
            <person name="Barry K.W."/>
            <person name="Haridas S."/>
            <person name="Chen C."/>
            <person name="Bauer D."/>
            <person name="Andreopoulos W."/>
            <person name="Pangilinan J."/>
            <person name="LaButti K."/>
            <person name="Riley R."/>
            <person name="Lipzen A."/>
            <person name="Clum A."/>
            <person name="Drula E."/>
            <person name="Henrissat B."/>
            <person name="Kohler A."/>
            <person name="Grigoriev I.V."/>
            <person name="Martin F.M."/>
            <person name="Hacquard S."/>
        </authorList>
    </citation>
    <scope>NUCLEOTIDE SEQUENCE</scope>
    <source>
        <strain evidence="11">MPI-CAGE-AT-0016</strain>
    </source>
</reference>
<dbReference type="GO" id="GO:0004497">
    <property type="term" value="F:monooxygenase activity"/>
    <property type="evidence" value="ECO:0007669"/>
    <property type="project" value="UniProtKB-KW"/>
</dbReference>
<evidence type="ECO:0000256" key="8">
    <source>
        <dbReference type="PIRSR" id="PIRSR602401-1"/>
    </source>
</evidence>
<proteinExistence type="inferred from homology"/>
<comment type="caution">
    <text evidence="11">The sequence shown here is derived from an EMBL/GenBank/DDBJ whole genome shotgun (WGS) entry which is preliminary data.</text>
</comment>
<dbReference type="PRINTS" id="PR00463">
    <property type="entry name" value="EP450I"/>
</dbReference>
<evidence type="ECO:0000256" key="1">
    <source>
        <dbReference type="ARBA" id="ARBA00001971"/>
    </source>
</evidence>
<dbReference type="InterPro" id="IPR036396">
    <property type="entry name" value="Cyt_P450_sf"/>
</dbReference>
<dbReference type="InterPro" id="IPR017972">
    <property type="entry name" value="Cyt_P450_CS"/>
</dbReference>
<dbReference type="PRINTS" id="PR00385">
    <property type="entry name" value="P450"/>
</dbReference>
<name>A0A8K0X981_9PEZI</name>
<evidence type="ECO:0000256" key="5">
    <source>
        <dbReference type="ARBA" id="ARBA00023002"/>
    </source>
</evidence>
<evidence type="ECO:0000256" key="7">
    <source>
        <dbReference type="ARBA" id="ARBA00023033"/>
    </source>
</evidence>
<protein>
    <submittedName>
        <fullName evidence="11">Cytochrome P450</fullName>
    </submittedName>
</protein>
<dbReference type="OrthoDB" id="2789670at2759"/>
<evidence type="ECO:0000256" key="4">
    <source>
        <dbReference type="ARBA" id="ARBA00022723"/>
    </source>
</evidence>
<dbReference type="CDD" id="cd11065">
    <property type="entry name" value="CYP64-like"/>
    <property type="match status" value="1"/>
</dbReference>
<dbReference type="Pfam" id="PF00067">
    <property type="entry name" value="p450"/>
    <property type="match status" value="1"/>
</dbReference>
<dbReference type="PROSITE" id="PS00086">
    <property type="entry name" value="CYTOCHROME_P450"/>
    <property type="match status" value="1"/>
</dbReference>
<comment type="cofactor">
    <cofactor evidence="1 8">
        <name>heme</name>
        <dbReference type="ChEBI" id="CHEBI:30413"/>
    </cofactor>
</comment>
<evidence type="ECO:0000256" key="10">
    <source>
        <dbReference type="SAM" id="SignalP"/>
    </source>
</evidence>
<comment type="similarity">
    <text evidence="2 9">Belongs to the cytochrome P450 family.</text>
</comment>
<evidence type="ECO:0000256" key="2">
    <source>
        <dbReference type="ARBA" id="ARBA00010617"/>
    </source>
</evidence>
<accession>A0A8K0X981</accession>
<keyword evidence="7 9" id="KW-0503">Monooxygenase</keyword>
<dbReference type="SUPFAM" id="SSF48264">
    <property type="entry name" value="Cytochrome P450"/>
    <property type="match status" value="1"/>
</dbReference>
<dbReference type="InterPro" id="IPR050364">
    <property type="entry name" value="Cytochrome_P450_fung"/>
</dbReference>